<dbReference type="GO" id="GO:0016787">
    <property type="term" value="F:hydrolase activity"/>
    <property type="evidence" value="ECO:0007669"/>
    <property type="project" value="UniProtKB-KW"/>
</dbReference>
<dbReference type="SUPFAM" id="SSF51445">
    <property type="entry name" value="(Trans)glycosidases"/>
    <property type="match status" value="1"/>
</dbReference>
<protein>
    <submittedName>
        <fullName evidence="7">Glycoside hydrolase, catalytic domain-containing protein</fullName>
    </submittedName>
</protein>
<evidence type="ECO:0000256" key="1">
    <source>
        <dbReference type="ARBA" id="ARBA00008773"/>
    </source>
</evidence>
<sequence>HHPKVIQNTRTLKNHHPSSPQPRTSVIRAFFYTNITLLLTIPNHLIQSIASNTSYASLWLYAHVVPFYPRALITAISVGHDVISGRSDDINGRYDLIHNIDDVISNGNHASGGRSDVIHNSDDVISNRNNGLGDVINENNDSGDVMNKRNDVTINGNNVTGDVIIRAVRNFHQALIDLGIRKIKVSTTFSFVNIMMTSFPPSSAEFQEPVNGLVIKPLLRFLSDTNSSFFVSLFPYFVYKLRPEIPLGYALFQEHAFNFRDDVVTGVRYRNLFDLMVDAVIAALTVSGYENIPLVVTETGWPSSGDGEDGELETRPLFAEMYLRGLVCHLQSGIGTPLRQEGVDETYVYEVFDTNTTFGNQAGVRGGTPGLNWGFLYPNMSMKYEVNFSGANKGTLVKGVQCNRIKELSNIGAIVLVHDGILVSAAVKFSALSHSTPFLSFLCIFFGCPHHSFSACFRAPVFPDNKIVVHYAVSISAYYQPAHTLSLFYGSHGICRGSSQIFAVVQLSQRVEDRSLLVLDV</sequence>
<evidence type="ECO:0000313" key="8">
    <source>
        <dbReference type="Proteomes" id="UP001151760"/>
    </source>
</evidence>
<dbReference type="Gene3D" id="3.20.20.80">
    <property type="entry name" value="Glycosidases"/>
    <property type="match status" value="2"/>
</dbReference>
<proteinExistence type="inferred from homology"/>
<dbReference type="EMBL" id="BQNB010015251">
    <property type="protein sequence ID" value="GJT37779.1"/>
    <property type="molecule type" value="Genomic_DNA"/>
</dbReference>
<reference evidence="7" key="2">
    <citation type="submission" date="2022-01" db="EMBL/GenBank/DDBJ databases">
        <authorList>
            <person name="Yamashiro T."/>
            <person name="Shiraishi A."/>
            <person name="Satake H."/>
            <person name="Nakayama K."/>
        </authorList>
    </citation>
    <scope>NUCLEOTIDE SEQUENCE</scope>
</reference>
<reference evidence="7" key="1">
    <citation type="journal article" date="2022" name="Int. J. Mol. Sci.">
        <title>Draft Genome of Tanacetum Coccineum: Genomic Comparison of Closely Related Tanacetum-Family Plants.</title>
        <authorList>
            <person name="Yamashiro T."/>
            <person name="Shiraishi A."/>
            <person name="Nakayama K."/>
            <person name="Satake H."/>
        </authorList>
    </citation>
    <scope>NUCLEOTIDE SEQUENCE</scope>
</reference>
<dbReference type="Pfam" id="PF00332">
    <property type="entry name" value="Glyco_hydro_17"/>
    <property type="match status" value="1"/>
</dbReference>
<evidence type="ECO:0000256" key="4">
    <source>
        <dbReference type="RuleBase" id="RU004335"/>
    </source>
</evidence>
<comment type="caution">
    <text evidence="7">The sequence shown here is derived from an EMBL/GenBank/DDBJ whole genome shotgun (WGS) entry which is preliminary data.</text>
</comment>
<evidence type="ECO:0000256" key="5">
    <source>
        <dbReference type="RuleBase" id="RU004336"/>
    </source>
</evidence>
<dbReference type="InterPro" id="IPR044965">
    <property type="entry name" value="Glyco_hydro_17_plant"/>
</dbReference>
<feature type="region of interest" description="Disordered" evidence="6">
    <location>
        <begin position="1"/>
        <end position="21"/>
    </location>
</feature>
<dbReference type="InterPro" id="IPR000490">
    <property type="entry name" value="Glyco_hydro_17"/>
</dbReference>
<feature type="non-terminal residue" evidence="7">
    <location>
        <position position="1"/>
    </location>
</feature>
<dbReference type="Proteomes" id="UP001151760">
    <property type="component" value="Unassembled WGS sequence"/>
</dbReference>
<name>A0ABQ5DLV2_9ASTR</name>
<dbReference type="PANTHER" id="PTHR32227">
    <property type="entry name" value="GLUCAN ENDO-1,3-BETA-GLUCOSIDASE BG1-RELATED-RELATED"/>
    <property type="match status" value="1"/>
</dbReference>
<organism evidence="7 8">
    <name type="scientific">Tanacetum coccineum</name>
    <dbReference type="NCBI Taxonomy" id="301880"/>
    <lineage>
        <taxon>Eukaryota</taxon>
        <taxon>Viridiplantae</taxon>
        <taxon>Streptophyta</taxon>
        <taxon>Embryophyta</taxon>
        <taxon>Tracheophyta</taxon>
        <taxon>Spermatophyta</taxon>
        <taxon>Magnoliopsida</taxon>
        <taxon>eudicotyledons</taxon>
        <taxon>Gunneridae</taxon>
        <taxon>Pentapetalae</taxon>
        <taxon>asterids</taxon>
        <taxon>campanulids</taxon>
        <taxon>Asterales</taxon>
        <taxon>Asteraceae</taxon>
        <taxon>Asteroideae</taxon>
        <taxon>Anthemideae</taxon>
        <taxon>Anthemidinae</taxon>
        <taxon>Tanacetum</taxon>
    </lineage>
</organism>
<accession>A0ABQ5DLV2</accession>
<evidence type="ECO:0000256" key="6">
    <source>
        <dbReference type="SAM" id="MobiDB-lite"/>
    </source>
</evidence>
<gene>
    <name evidence="7" type="ORF">Tco_0937644</name>
</gene>
<evidence type="ECO:0000256" key="2">
    <source>
        <dbReference type="ARBA" id="ARBA00022801"/>
    </source>
</evidence>
<comment type="similarity">
    <text evidence="1 4">Belongs to the glycosyl hydrolase 17 family.</text>
</comment>
<keyword evidence="8" id="KW-1185">Reference proteome</keyword>
<keyword evidence="2 5" id="KW-0378">Hydrolase</keyword>
<evidence type="ECO:0000256" key="3">
    <source>
        <dbReference type="ARBA" id="ARBA00023295"/>
    </source>
</evidence>
<keyword evidence="3 5" id="KW-0326">Glycosidase</keyword>
<dbReference type="InterPro" id="IPR017853">
    <property type="entry name" value="GH"/>
</dbReference>
<evidence type="ECO:0000313" key="7">
    <source>
        <dbReference type="EMBL" id="GJT37779.1"/>
    </source>
</evidence>
<dbReference type="PROSITE" id="PS00587">
    <property type="entry name" value="GLYCOSYL_HYDROL_F17"/>
    <property type="match status" value="1"/>
</dbReference>